<dbReference type="Gene3D" id="3.90.70.130">
    <property type="match status" value="1"/>
</dbReference>
<gene>
    <name evidence="4" type="ORF">LSAA_7780</name>
</gene>
<organism evidence="4 5">
    <name type="scientific">Lepeophtheirus salmonis</name>
    <name type="common">Salmon louse</name>
    <name type="synonym">Caligus salmonis</name>
    <dbReference type="NCBI Taxonomy" id="72036"/>
    <lineage>
        <taxon>Eukaryota</taxon>
        <taxon>Metazoa</taxon>
        <taxon>Ecdysozoa</taxon>
        <taxon>Arthropoda</taxon>
        <taxon>Crustacea</taxon>
        <taxon>Multicrustacea</taxon>
        <taxon>Hexanauplia</taxon>
        <taxon>Copepoda</taxon>
        <taxon>Siphonostomatoida</taxon>
        <taxon>Caligidae</taxon>
        <taxon>Lepeophtheirus</taxon>
    </lineage>
</organism>
<dbReference type="OrthoDB" id="288987at2759"/>
<dbReference type="GO" id="GO:0016787">
    <property type="term" value="F:hydrolase activity"/>
    <property type="evidence" value="ECO:0007669"/>
    <property type="project" value="UniProtKB-KW"/>
</dbReference>
<feature type="domain" description="C2H2-type" evidence="3">
    <location>
        <begin position="6"/>
        <end position="27"/>
    </location>
</feature>
<reference evidence="4" key="1">
    <citation type="submission" date="2021-02" db="EMBL/GenBank/DDBJ databases">
        <authorList>
            <person name="Bekaert M."/>
        </authorList>
    </citation>
    <scope>NUCLEOTIDE SEQUENCE</scope>
    <source>
        <strain evidence="4">IoA-00</strain>
    </source>
</reference>
<keyword evidence="1" id="KW-0378">Hydrolase</keyword>
<keyword evidence="5" id="KW-1185">Reference proteome</keyword>
<evidence type="ECO:0000313" key="5">
    <source>
        <dbReference type="Proteomes" id="UP000675881"/>
    </source>
</evidence>
<proteinExistence type="predicted"/>
<dbReference type="InterPro" id="IPR012462">
    <property type="entry name" value="UFSP1/2_DUB_cat"/>
</dbReference>
<dbReference type="InterPro" id="IPR013087">
    <property type="entry name" value="Znf_C2H2_type"/>
</dbReference>
<sequence>MVNYTCEVCGEICCGEESMRFHVLEAHVHGHISCPYCDLSDISANEMKDPYPSTAKVEGSSSGKELDCPLCPFKHVDEEVLSHHGNNDHFGKDGKSNSEKGVSTTESTTLKCPFCTSYEYMNQRDLSKHMDSHLSKEDSHSNDDYLLALRLQEEESRKRNEEEMKNFNLLKRQYGMQNEGSFAQQSTSQMERAKSELSGMDDASSVTFDILPTLRKLCSISNDTQKSYFCSSNIDHYGSSYGIKDGANARSILSKFNLISSNDGSNCVSQSICTLQKGIEKAWKGGYDSKGAEQLGGKLHQTRKWIGATEIVAFFTAHQIRTQIFDFHSPSGSNGTHPILFKWVLEYFRHPSSIETDFFKDDDGEHFTPPLYLQHQGHSRTIILVIPIVKYPRFLSPSNSNNTKVLHLIRKNINSIKSRQYQIVAVTGTYSSEQEASLHKTITSSRIS</sequence>
<protein>
    <submittedName>
        <fullName evidence="4">(salmon louse) hypothetical protein</fullName>
    </submittedName>
</protein>
<dbReference type="PROSITE" id="PS00028">
    <property type="entry name" value="ZINC_FINGER_C2H2_1"/>
    <property type="match status" value="1"/>
</dbReference>
<evidence type="ECO:0000259" key="3">
    <source>
        <dbReference type="PROSITE" id="PS00028"/>
    </source>
</evidence>
<feature type="region of interest" description="Disordered" evidence="2">
    <location>
        <begin position="84"/>
        <end position="103"/>
    </location>
</feature>
<evidence type="ECO:0000256" key="1">
    <source>
        <dbReference type="ARBA" id="ARBA00022801"/>
    </source>
</evidence>
<dbReference type="AlphaFoldDB" id="A0A7R8CSZ5"/>
<dbReference type="SMART" id="SM00355">
    <property type="entry name" value="ZnF_C2H2"/>
    <property type="match status" value="3"/>
</dbReference>
<dbReference type="Pfam" id="PF07910">
    <property type="entry name" value="Peptidase_C78"/>
    <property type="match status" value="1"/>
</dbReference>
<evidence type="ECO:0000256" key="2">
    <source>
        <dbReference type="SAM" id="MobiDB-lite"/>
    </source>
</evidence>
<evidence type="ECO:0000313" key="4">
    <source>
        <dbReference type="EMBL" id="CAF2883750.1"/>
    </source>
</evidence>
<accession>A0A7R8CSZ5</accession>
<dbReference type="Proteomes" id="UP000675881">
    <property type="component" value="Chromosome 3"/>
</dbReference>
<name>A0A7R8CSZ5_LEPSM</name>
<feature type="compositionally biased region" description="Basic and acidic residues" evidence="2">
    <location>
        <begin position="84"/>
        <end position="98"/>
    </location>
</feature>
<dbReference type="EMBL" id="HG994582">
    <property type="protein sequence ID" value="CAF2883750.1"/>
    <property type="molecule type" value="Genomic_DNA"/>
</dbReference>